<dbReference type="InterPro" id="IPR036812">
    <property type="entry name" value="NAD(P)_OxRdtase_dom_sf"/>
</dbReference>
<organism evidence="6 7">
    <name type="scientific">Lactobacillus selangorensis</name>
    <dbReference type="NCBI Taxonomy" id="81857"/>
    <lineage>
        <taxon>Bacteria</taxon>
        <taxon>Bacillati</taxon>
        <taxon>Bacillota</taxon>
        <taxon>Bacilli</taxon>
        <taxon>Lactobacillales</taxon>
        <taxon>Lactobacillaceae</taxon>
        <taxon>Lactobacillus</taxon>
    </lineage>
</organism>
<dbReference type="CDD" id="cd19089">
    <property type="entry name" value="AKR_AKR14A1_2"/>
    <property type="match status" value="1"/>
</dbReference>
<evidence type="ECO:0000259" key="4">
    <source>
        <dbReference type="Pfam" id="PF00248"/>
    </source>
</evidence>
<dbReference type="PRINTS" id="PR01577">
    <property type="entry name" value="KCNABCHANNEL"/>
</dbReference>
<protein>
    <submittedName>
        <fullName evidence="6">Aldo keto reductase</fullName>
    </submittedName>
</protein>
<dbReference type="EMBL" id="JQAZ01000001">
    <property type="protein sequence ID" value="KRN33887.1"/>
    <property type="molecule type" value="Genomic_DNA"/>
</dbReference>
<evidence type="ECO:0000256" key="1">
    <source>
        <dbReference type="ARBA" id="ARBA00006515"/>
    </source>
</evidence>
<keyword evidence="2" id="KW-0521">NADP</keyword>
<dbReference type="AlphaFoldDB" id="A0A0R2FZF3"/>
<reference evidence="7 8" key="1">
    <citation type="journal article" date="2015" name="Genome Announc.">
        <title>Expanding the biotechnology potential of lactobacilli through comparative genomics of 213 strains and associated genera.</title>
        <authorList>
            <person name="Sun Z."/>
            <person name="Harris H.M."/>
            <person name="McCann A."/>
            <person name="Guo C."/>
            <person name="Argimon S."/>
            <person name="Zhang W."/>
            <person name="Yang X."/>
            <person name="Jeffery I.B."/>
            <person name="Cooney J.C."/>
            <person name="Kagawa T.F."/>
            <person name="Liu W."/>
            <person name="Song Y."/>
            <person name="Salvetti E."/>
            <person name="Wrobel A."/>
            <person name="Rasinkangas P."/>
            <person name="Parkhill J."/>
            <person name="Rea M.C."/>
            <person name="O'Sullivan O."/>
            <person name="Ritari J."/>
            <person name="Douillard F.P."/>
            <person name="Paul Ross R."/>
            <person name="Yang R."/>
            <person name="Briner A.E."/>
            <person name="Felis G.E."/>
            <person name="de Vos W.M."/>
            <person name="Barrangou R."/>
            <person name="Klaenhammer T.R."/>
            <person name="Caufield P.W."/>
            <person name="Cui Y."/>
            <person name="Zhang H."/>
            <person name="O'Toole P.W."/>
        </authorList>
    </citation>
    <scope>NUCLEOTIDE SEQUENCE [LARGE SCALE GENOMIC DNA]</scope>
    <source>
        <strain evidence="5 8">ATCC BAA-66</strain>
        <strain evidence="6 7">DSM 13344</strain>
    </source>
</reference>
<dbReference type="EMBL" id="JQAT01000001">
    <property type="protein sequence ID" value="KRN29583.1"/>
    <property type="molecule type" value="Genomic_DNA"/>
</dbReference>
<proteinExistence type="inferred from homology"/>
<accession>A0A0R2FZF3</accession>
<evidence type="ECO:0000313" key="6">
    <source>
        <dbReference type="EMBL" id="KRN33887.1"/>
    </source>
</evidence>
<dbReference type="Proteomes" id="UP000051751">
    <property type="component" value="Unassembled WGS sequence"/>
</dbReference>
<evidence type="ECO:0000256" key="3">
    <source>
        <dbReference type="ARBA" id="ARBA00023002"/>
    </source>
</evidence>
<dbReference type="RefSeq" id="WP_057768503.1">
    <property type="nucleotide sequence ID" value="NZ_JQAT01000001.1"/>
</dbReference>
<dbReference type="GO" id="GO:0016491">
    <property type="term" value="F:oxidoreductase activity"/>
    <property type="evidence" value="ECO:0007669"/>
    <property type="project" value="UniProtKB-KW"/>
</dbReference>
<dbReference type="OrthoDB" id="9773828at2"/>
<evidence type="ECO:0000313" key="7">
    <source>
        <dbReference type="Proteomes" id="UP000051645"/>
    </source>
</evidence>
<evidence type="ECO:0000313" key="8">
    <source>
        <dbReference type="Proteomes" id="UP000051751"/>
    </source>
</evidence>
<dbReference type="PANTHER" id="PTHR43150">
    <property type="entry name" value="HYPERKINETIC, ISOFORM M"/>
    <property type="match status" value="1"/>
</dbReference>
<evidence type="ECO:0000313" key="5">
    <source>
        <dbReference type="EMBL" id="KRN29583.1"/>
    </source>
</evidence>
<dbReference type="Gene3D" id="3.20.20.100">
    <property type="entry name" value="NADP-dependent oxidoreductase domain"/>
    <property type="match status" value="1"/>
</dbReference>
<dbReference type="SUPFAM" id="SSF51430">
    <property type="entry name" value="NAD(P)-linked oxidoreductase"/>
    <property type="match status" value="1"/>
</dbReference>
<dbReference type="STRING" id="81857.IV38_GL000469"/>
<dbReference type="InterPro" id="IPR023210">
    <property type="entry name" value="NADP_OxRdtase_dom"/>
</dbReference>
<name>A0A0R2FZF3_9LACO</name>
<evidence type="ECO:0000256" key="2">
    <source>
        <dbReference type="ARBA" id="ARBA00022857"/>
    </source>
</evidence>
<dbReference type="GO" id="GO:0051596">
    <property type="term" value="P:methylglyoxal catabolic process"/>
    <property type="evidence" value="ECO:0007669"/>
    <property type="project" value="TreeGrafter"/>
</dbReference>
<keyword evidence="7" id="KW-1185">Reference proteome</keyword>
<feature type="domain" description="NADP-dependent oxidoreductase" evidence="4">
    <location>
        <begin position="27"/>
        <end position="326"/>
    </location>
</feature>
<sequence>MYEADSQRYQKLPIRRVGDTGLQLPAISLGLWHHFTDTDPYTDRRQLIDTAFDEGVFSFDCANHYGNPFGSAERLLGRVLATDLKPYRQELVITTKVGYEIFPGPYGVMGSRKSILQGIDASLKRLKTDYVDIYYMHRLDPDTSLEETAAALDQVVREGKALYIGVSNFETAQAKEMIRLFKKLGTPFVVDQMSYNMMNRNVETSGLMSLLEENHKGIVAYGPLAEGLLSDRYLNGIPDTYQPHPTNQEIFKNGKGVVEKKLQQLNQIAQQRGQSLSQMALAWLLRNEAVASVIIGTTSIAHLKDDLEAGNNLEFSVDELTQIDHILSLTK</sequence>
<comment type="caution">
    <text evidence="6">The sequence shown here is derived from an EMBL/GenBank/DDBJ whole genome shotgun (WGS) entry which is preliminary data.</text>
</comment>
<dbReference type="Pfam" id="PF00248">
    <property type="entry name" value="Aldo_ket_red"/>
    <property type="match status" value="1"/>
</dbReference>
<keyword evidence="3" id="KW-0560">Oxidoreductase</keyword>
<dbReference type="PANTHER" id="PTHR43150:SF4">
    <property type="entry name" value="L-GLYCERALDEHYDE 3-PHOSPHATE REDUCTASE"/>
    <property type="match status" value="1"/>
</dbReference>
<dbReference type="Proteomes" id="UP000051645">
    <property type="component" value="Unassembled WGS sequence"/>
</dbReference>
<dbReference type="InterPro" id="IPR005399">
    <property type="entry name" value="K_chnl_volt-dep_bsu_KCNAB-rel"/>
</dbReference>
<gene>
    <name evidence="5" type="ORF">IV38_GL000469</name>
    <name evidence="6" type="ORF">IV40_GL000199</name>
</gene>
<dbReference type="PATRIC" id="fig|81857.3.peg.473"/>
<comment type="similarity">
    <text evidence="1">Belongs to the shaker potassium channel beta subunit family.</text>
</comment>